<feature type="transmembrane region" description="Helical" evidence="1">
    <location>
        <begin position="66"/>
        <end position="85"/>
    </location>
</feature>
<dbReference type="SUPFAM" id="SSF81483">
    <property type="entry name" value="Bacterial photosystem II reaction centre, L and M subunits"/>
    <property type="match status" value="1"/>
</dbReference>
<name>A0A7W6DKF2_9RHOB</name>
<keyword evidence="1" id="KW-0472">Membrane</keyword>
<dbReference type="PANTHER" id="PTHR34980:SF2">
    <property type="entry name" value="INNER MEMBRANE PROTEIN YHAH-RELATED"/>
    <property type="match status" value="1"/>
</dbReference>
<dbReference type="RefSeq" id="WP_183963019.1">
    <property type="nucleotide sequence ID" value="NZ_BAABBZ010000014.1"/>
</dbReference>
<gene>
    <name evidence="2" type="ORF">GGQ68_000698</name>
</gene>
<dbReference type="InterPro" id="IPR036854">
    <property type="entry name" value="Photo_II_D1/D2_sf"/>
</dbReference>
<feature type="transmembrane region" description="Helical" evidence="1">
    <location>
        <begin position="43"/>
        <end position="60"/>
    </location>
</feature>
<dbReference type="InterPro" id="IPR008523">
    <property type="entry name" value="DUF805"/>
</dbReference>
<dbReference type="EMBL" id="JACIEJ010000002">
    <property type="protein sequence ID" value="MBB3984382.1"/>
    <property type="molecule type" value="Genomic_DNA"/>
</dbReference>
<sequence>MDTTAEMATAGRNYHEDVSFQEALTRFFQNYIVFEGRANRGEYWKAWLGCFAGSIVFSLVDFMLGIGVLSGLWSLAIIVPSLSIGARRLHDIDKSGWWLLIGLIPLIGAIILIVWFAKKPDPAPNRFG</sequence>
<accession>A0A7W6DKF2</accession>
<dbReference type="PANTHER" id="PTHR34980">
    <property type="entry name" value="INNER MEMBRANE PROTEIN-RELATED-RELATED"/>
    <property type="match status" value="1"/>
</dbReference>
<evidence type="ECO:0000313" key="2">
    <source>
        <dbReference type="EMBL" id="MBB3984382.1"/>
    </source>
</evidence>
<dbReference type="Proteomes" id="UP000541426">
    <property type="component" value="Unassembled WGS sequence"/>
</dbReference>
<protein>
    <submittedName>
        <fullName evidence="2">Uncharacterized membrane protein YhaH (DUF805 family)</fullName>
    </submittedName>
</protein>
<evidence type="ECO:0000313" key="3">
    <source>
        <dbReference type="Proteomes" id="UP000541426"/>
    </source>
</evidence>
<dbReference type="GO" id="GO:0009772">
    <property type="term" value="P:photosynthetic electron transport in photosystem II"/>
    <property type="evidence" value="ECO:0007669"/>
    <property type="project" value="InterPro"/>
</dbReference>
<keyword evidence="1" id="KW-1133">Transmembrane helix</keyword>
<reference evidence="2 3" key="1">
    <citation type="submission" date="2020-08" db="EMBL/GenBank/DDBJ databases">
        <title>Genomic Encyclopedia of Type Strains, Phase IV (KMG-IV): sequencing the most valuable type-strain genomes for metagenomic binning, comparative biology and taxonomic classification.</title>
        <authorList>
            <person name="Goeker M."/>
        </authorList>
    </citation>
    <scope>NUCLEOTIDE SEQUENCE [LARGE SCALE GENOMIC DNA]</scope>
    <source>
        <strain evidence="2 3">DSM 102235</strain>
    </source>
</reference>
<feature type="transmembrane region" description="Helical" evidence="1">
    <location>
        <begin position="97"/>
        <end position="117"/>
    </location>
</feature>
<keyword evidence="3" id="KW-1185">Reference proteome</keyword>
<proteinExistence type="predicted"/>
<organism evidence="2 3">
    <name type="scientific">Sagittula marina</name>
    <dbReference type="NCBI Taxonomy" id="943940"/>
    <lineage>
        <taxon>Bacteria</taxon>
        <taxon>Pseudomonadati</taxon>
        <taxon>Pseudomonadota</taxon>
        <taxon>Alphaproteobacteria</taxon>
        <taxon>Rhodobacterales</taxon>
        <taxon>Roseobacteraceae</taxon>
        <taxon>Sagittula</taxon>
    </lineage>
</organism>
<dbReference type="GO" id="GO:0005886">
    <property type="term" value="C:plasma membrane"/>
    <property type="evidence" value="ECO:0007669"/>
    <property type="project" value="TreeGrafter"/>
</dbReference>
<evidence type="ECO:0000256" key="1">
    <source>
        <dbReference type="SAM" id="Phobius"/>
    </source>
</evidence>
<dbReference type="Pfam" id="PF05656">
    <property type="entry name" value="DUF805"/>
    <property type="match status" value="1"/>
</dbReference>
<comment type="caution">
    <text evidence="2">The sequence shown here is derived from an EMBL/GenBank/DDBJ whole genome shotgun (WGS) entry which is preliminary data.</text>
</comment>
<keyword evidence="1" id="KW-0812">Transmembrane</keyword>
<dbReference type="AlphaFoldDB" id="A0A7W6DKF2"/>